<dbReference type="InterPro" id="IPR020084">
    <property type="entry name" value="NUDIX_hydrolase_CS"/>
</dbReference>
<evidence type="ECO:0000259" key="3">
    <source>
        <dbReference type="PROSITE" id="PS51462"/>
    </source>
</evidence>
<organism evidence="4 5">
    <name type="scientific">Naegleria lovaniensis</name>
    <name type="common">Amoeba</name>
    <dbReference type="NCBI Taxonomy" id="51637"/>
    <lineage>
        <taxon>Eukaryota</taxon>
        <taxon>Discoba</taxon>
        <taxon>Heterolobosea</taxon>
        <taxon>Tetramitia</taxon>
        <taxon>Eutetramitia</taxon>
        <taxon>Vahlkampfiidae</taxon>
        <taxon>Naegleria</taxon>
    </lineage>
</organism>
<dbReference type="RefSeq" id="XP_044541952.1">
    <property type="nucleotide sequence ID" value="XM_044688985.1"/>
</dbReference>
<dbReference type="FunFam" id="3.90.79.10:FF:000060">
    <property type="entry name" value="Nudix hydrolase 1"/>
    <property type="match status" value="1"/>
</dbReference>
<dbReference type="PROSITE" id="PS00893">
    <property type="entry name" value="NUDIX_BOX"/>
    <property type="match status" value="1"/>
</dbReference>
<evidence type="ECO:0000256" key="2">
    <source>
        <dbReference type="RuleBase" id="RU003476"/>
    </source>
</evidence>
<evidence type="ECO:0000313" key="4">
    <source>
        <dbReference type="EMBL" id="KAG2372777.1"/>
    </source>
</evidence>
<comment type="similarity">
    <text evidence="2">Belongs to the Nudix hydrolase family.</text>
</comment>
<dbReference type="SUPFAM" id="SSF55811">
    <property type="entry name" value="Nudix"/>
    <property type="match status" value="1"/>
</dbReference>
<dbReference type="InterPro" id="IPR020476">
    <property type="entry name" value="Nudix_hydrolase"/>
</dbReference>
<dbReference type="CDD" id="cd04678">
    <property type="entry name" value="NUDIX_MTH2_Nudt15"/>
    <property type="match status" value="1"/>
</dbReference>
<dbReference type="GO" id="GO:0035539">
    <property type="term" value="F:8-oxo-7,8-dihydrodeoxyguanosine triphosphate pyrophosphatase activity"/>
    <property type="evidence" value="ECO:0007669"/>
    <property type="project" value="TreeGrafter"/>
</dbReference>
<dbReference type="EMBL" id="PYSW02000067">
    <property type="protein sequence ID" value="KAG2372777.1"/>
    <property type="molecule type" value="Genomic_DNA"/>
</dbReference>
<keyword evidence="5" id="KW-1185">Reference proteome</keyword>
<protein>
    <recommendedName>
        <fullName evidence="3">Nudix hydrolase domain-containing protein</fullName>
    </recommendedName>
</protein>
<evidence type="ECO:0000256" key="1">
    <source>
        <dbReference type="ARBA" id="ARBA00022801"/>
    </source>
</evidence>
<gene>
    <name evidence="4" type="ORF">C9374_013141</name>
</gene>
<dbReference type="PROSITE" id="PS51462">
    <property type="entry name" value="NUDIX"/>
    <property type="match status" value="1"/>
</dbReference>
<evidence type="ECO:0000313" key="5">
    <source>
        <dbReference type="Proteomes" id="UP000816034"/>
    </source>
</evidence>
<accession>A0AA88GBU9</accession>
<reference evidence="4 5" key="1">
    <citation type="journal article" date="2018" name="BMC Genomics">
        <title>The genome of Naegleria lovaniensis, the basis for a comparative approach to unravel pathogenicity factors of the human pathogenic amoeba N. fowleri.</title>
        <authorList>
            <person name="Liechti N."/>
            <person name="Schurch N."/>
            <person name="Bruggmann R."/>
            <person name="Wittwer M."/>
        </authorList>
    </citation>
    <scope>NUCLEOTIDE SEQUENCE [LARGE SCALE GENOMIC DNA]</scope>
    <source>
        <strain evidence="4 5">ATCC 30569</strain>
    </source>
</reference>
<dbReference type="GO" id="GO:0006203">
    <property type="term" value="P:dGTP catabolic process"/>
    <property type="evidence" value="ECO:0007669"/>
    <property type="project" value="TreeGrafter"/>
</dbReference>
<dbReference type="AlphaFoldDB" id="A0AA88GBU9"/>
<dbReference type="PANTHER" id="PTHR16099">
    <property type="entry name" value="8-OXO-DGTP DIPHOSPHATES NUDT15"/>
    <property type="match status" value="1"/>
</dbReference>
<dbReference type="InterPro" id="IPR000086">
    <property type="entry name" value="NUDIX_hydrolase_dom"/>
</dbReference>
<name>A0AA88GBU9_NAELO</name>
<dbReference type="Proteomes" id="UP000816034">
    <property type="component" value="Unassembled WGS sequence"/>
</dbReference>
<feature type="domain" description="Nudix hydrolase" evidence="3">
    <location>
        <begin position="12"/>
        <end position="152"/>
    </location>
</feature>
<dbReference type="Gene3D" id="3.90.79.10">
    <property type="entry name" value="Nucleoside Triphosphate Pyrophosphohydrolase"/>
    <property type="match status" value="1"/>
</dbReference>
<dbReference type="GeneID" id="68105594"/>
<keyword evidence="1 2" id="KW-0378">Hydrolase</keyword>
<comment type="caution">
    <text evidence="4">The sequence shown here is derived from an EMBL/GenBank/DDBJ whole genome shotgun (WGS) entry which is preliminary data.</text>
</comment>
<sequence>MSSHTTVDLFSVPRVGVSTFIIRKVNGVDCVLVGKRKGSHGAGCYQLPGGHLDYGESWEECCAREVKEETNLDISDISFITCTNDLFVKEQRHYVTIFLRSFTSSIEQQAELLEPHKCEGWQWIPIEQLKHLDNLFLPLENFLKTNSPSKILP</sequence>
<dbReference type="PANTHER" id="PTHR16099:SF5">
    <property type="entry name" value="NUCLEOTIDE TRIPHOSPHATE DIPHOSPHATASE NUDT15"/>
    <property type="match status" value="1"/>
</dbReference>
<dbReference type="GO" id="GO:0005829">
    <property type="term" value="C:cytosol"/>
    <property type="evidence" value="ECO:0007669"/>
    <property type="project" value="TreeGrafter"/>
</dbReference>
<dbReference type="PRINTS" id="PR00502">
    <property type="entry name" value="NUDIXFAMILY"/>
</dbReference>
<dbReference type="InterPro" id="IPR015797">
    <property type="entry name" value="NUDIX_hydrolase-like_dom_sf"/>
</dbReference>
<proteinExistence type="inferred from homology"/>
<dbReference type="Pfam" id="PF00293">
    <property type="entry name" value="NUDIX"/>
    <property type="match status" value="1"/>
</dbReference>